<evidence type="ECO:0000256" key="3">
    <source>
        <dbReference type="ARBA" id="ARBA00022989"/>
    </source>
</evidence>
<dbReference type="RefSeq" id="WP_099617984.1">
    <property type="nucleotide sequence ID" value="NZ_KZ319340.1"/>
</dbReference>
<feature type="domain" description="DUF1232" evidence="5">
    <location>
        <begin position="75"/>
        <end position="110"/>
    </location>
</feature>
<dbReference type="EMBL" id="NTFI01000002">
    <property type="protein sequence ID" value="PHQ25886.1"/>
    <property type="molecule type" value="Genomic_DNA"/>
</dbReference>
<dbReference type="GO" id="GO:0012505">
    <property type="term" value="C:endomembrane system"/>
    <property type="evidence" value="ECO:0007669"/>
    <property type="project" value="UniProtKB-SubCell"/>
</dbReference>
<dbReference type="Pfam" id="PF06803">
    <property type="entry name" value="DUF1232"/>
    <property type="match status" value="1"/>
</dbReference>
<evidence type="ECO:0000313" key="6">
    <source>
        <dbReference type="EMBL" id="PHQ25886.1"/>
    </source>
</evidence>
<evidence type="ECO:0000256" key="4">
    <source>
        <dbReference type="ARBA" id="ARBA00023136"/>
    </source>
</evidence>
<comment type="caution">
    <text evidence="6">The sequence shown here is derived from an EMBL/GenBank/DDBJ whole genome shotgun (WGS) entry which is preliminary data.</text>
</comment>
<evidence type="ECO:0000256" key="2">
    <source>
        <dbReference type="ARBA" id="ARBA00022692"/>
    </source>
</evidence>
<organism evidence="6 7">
    <name type="scientific">Marinobacter guineae</name>
    <dbReference type="NCBI Taxonomy" id="432303"/>
    <lineage>
        <taxon>Bacteria</taxon>
        <taxon>Pseudomonadati</taxon>
        <taxon>Pseudomonadota</taxon>
        <taxon>Gammaproteobacteria</taxon>
        <taxon>Pseudomonadales</taxon>
        <taxon>Marinobacteraceae</taxon>
        <taxon>Marinobacter</taxon>
    </lineage>
</organism>
<gene>
    <name evidence="6" type="ORF">CLH62_09830</name>
</gene>
<protein>
    <recommendedName>
        <fullName evidence="5">DUF1232 domain-containing protein</fullName>
    </recommendedName>
</protein>
<accession>A0A2G1VGK3</accession>
<evidence type="ECO:0000313" key="7">
    <source>
        <dbReference type="Proteomes" id="UP000229044"/>
    </source>
</evidence>
<dbReference type="AlphaFoldDB" id="A0A2G1VGK3"/>
<proteinExistence type="predicted"/>
<keyword evidence="3" id="KW-1133">Transmembrane helix</keyword>
<evidence type="ECO:0000256" key="1">
    <source>
        <dbReference type="ARBA" id="ARBA00004127"/>
    </source>
</evidence>
<evidence type="ECO:0000259" key="5">
    <source>
        <dbReference type="Pfam" id="PF06803"/>
    </source>
</evidence>
<keyword evidence="2" id="KW-0812">Transmembrane</keyword>
<dbReference type="Proteomes" id="UP000229044">
    <property type="component" value="Unassembled WGS sequence"/>
</dbReference>
<dbReference type="InterPro" id="IPR010652">
    <property type="entry name" value="DUF1232"/>
</dbReference>
<dbReference type="OrthoDB" id="9804184at2"/>
<keyword evidence="7" id="KW-1185">Reference proteome</keyword>
<name>A0A2G1VGK3_9GAMM</name>
<comment type="subcellular location">
    <subcellularLocation>
        <location evidence="1">Endomembrane system</location>
        <topology evidence="1">Multi-pass membrane protein</topology>
    </subcellularLocation>
</comment>
<reference evidence="6 7" key="1">
    <citation type="submission" date="2017-09" db="EMBL/GenBank/DDBJ databases">
        <title>The draft genome sequences of Marinobacter guineae M3B.</title>
        <authorList>
            <person name="Cao J."/>
        </authorList>
    </citation>
    <scope>NUCLEOTIDE SEQUENCE [LARGE SCALE GENOMIC DNA]</scope>
    <source>
        <strain evidence="6 7">M3B</strain>
    </source>
</reference>
<sequence length="139" mass="15718">MALFSEKNAEKQLNAEASKVHQADLEKLLDRQRAIEEKVKGSGKLKRFGADIRLMFSMVRDYWYGNYRNVPWKSIAAIAGALLYVMNPLDVIPDLILGIGFLDDAGVVALCLKLVESDLHRYAAWKEHQEELKSTPQAN</sequence>
<keyword evidence="4" id="KW-0472">Membrane</keyword>